<dbReference type="Gene3D" id="3.90.1150.10">
    <property type="entry name" value="Aspartate Aminotransferase, domain 1"/>
    <property type="match status" value="1"/>
</dbReference>
<comment type="cofactor">
    <cofactor evidence="1 8">
        <name>pyridoxal 5'-phosphate</name>
        <dbReference type="ChEBI" id="CHEBI:597326"/>
    </cofactor>
</comment>
<dbReference type="PANTHER" id="PTHR46383">
    <property type="entry name" value="ASPARTATE AMINOTRANSFERASE"/>
    <property type="match status" value="1"/>
</dbReference>
<evidence type="ECO:0000256" key="2">
    <source>
        <dbReference type="ARBA" id="ARBA00007441"/>
    </source>
</evidence>
<name>A0A2K8MGR4_9SPHN</name>
<evidence type="ECO:0000256" key="6">
    <source>
        <dbReference type="ARBA" id="ARBA00022898"/>
    </source>
</evidence>
<evidence type="ECO:0000259" key="9">
    <source>
        <dbReference type="Pfam" id="PF00155"/>
    </source>
</evidence>
<keyword evidence="11" id="KW-1185">Reference proteome</keyword>
<sequence length="399" mass="42713">MQTSAALQRIQPSATLAMTSRVFELKRQGIDVIGLGAGEPDFDTPDFVKEAAIEAIRAGKTKYTNVDGTPELKQAVLAKFARDNGLTYAENQISVNSGGKHTLFNAFCATIDAGDEVIVPAPYWVSYPDVVEFAGGKPVFIAAGADQNYKITPEQLDAAITAKTKWVVLNSPSNPTGAAYSAAELKALGQVLERHPHVLIYADDMYEHILYDDFEFATIAQVCPSLYDRTLTANGVSKAYAMTGWRIGYAGGPAWLIKAIGKLQSQSTSNPCSISQAASVAALNGDQSFLKARVAAFQGRRDLVVSMLNQVNGMTCPRPEGAFYVYPEFAGLIGKATPKGQVITTDEEMISYLLDEAKVAAVHGAAFGLSPAMRISYATSEALLTEACTRIQTACAALR</sequence>
<accession>A0A2K8MGR4</accession>
<dbReference type="EMBL" id="CP024923">
    <property type="protein sequence ID" value="ATY33075.1"/>
    <property type="molecule type" value="Genomic_DNA"/>
</dbReference>
<evidence type="ECO:0000256" key="8">
    <source>
        <dbReference type="RuleBase" id="RU000481"/>
    </source>
</evidence>
<evidence type="ECO:0000256" key="7">
    <source>
        <dbReference type="ARBA" id="ARBA00049185"/>
    </source>
</evidence>
<protein>
    <recommendedName>
        <fullName evidence="8">Aminotransferase</fullName>
        <ecNumber evidence="8">2.6.1.-</ecNumber>
    </recommendedName>
</protein>
<dbReference type="GO" id="GO:0030170">
    <property type="term" value="F:pyridoxal phosphate binding"/>
    <property type="evidence" value="ECO:0007669"/>
    <property type="project" value="InterPro"/>
</dbReference>
<evidence type="ECO:0000256" key="1">
    <source>
        <dbReference type="ARBA" id="ARBA00001933"/>
    </source>
</evidence>
<evidence type="ECO:0000256" key="3">
    <source>
        <dbReference type="ARBA" id="ARBA00011738"/>
    </source>
</evidence>
<evidence type="ECO:0000256" key="4">
    <source>
        <dbReference type="ARBA" id="ARBA00022576"/>
    </source>
</evidence>
<dbReference type="EC" id="2.6.1.-" evidence="8"/>
<proteinExistence type="inferred from homology"/>
<comment type="similarity">
    <text evidence="2 8">Belongs to the class-I pyridoxal-phosphate-dependent aminotransferase family.</text>
</comment>
<keyword evidence="4 8" id="KW-0032">Aminotransferase</keyword>
<evidence type="ECO:0000256" key="5">
    <source>
        <dbReference type="ARBA" id="ARBA00022679"/>
    </source>
</evidence>
<dbReference type="InterPro" id="IPR015422">
    <property type="entry name" value="PyrdxlP-dep_Trfase_small"/>
</dbReference>
<dbReference type="InterPro" id="IPR015424">
    <property type="entry name" value="PyrdxlP-dep_Trfase"/>
</dbReference>
<dbReference type="Proteomes" id="UP000229081">
    <property type="component" value="Chromosome"/>
</dbReference>
<dbReference type="SUPFAM" id="SSF53383">
    <property type="entry name" value="PLP-dependent transferases"/>
    <property type="match status" value="1"/>
</dbReference>
<dbReference type="PROSITE" id="PS00105">
    <property type="entry name" value="AA_TRANSFER_CLASS_1"/>
    <property type="match status" value="1"/>
</dbReference>
<evidence type="ECO:0000313" key="11">
    <source>
        <dbReference type="Proteomes" id="UP000229081"/>
    </source>
</evidence>
<comment type="catalytic activity">
    <reaction evidence="7">
        <text>L-aspartate + 2-oxoglutarate = oxaloacetate + L-glutamate</text>
        <dbReference type="Rhea" id="RHEA:21824"/>
        <dbReference type="ChEBI" id="CHEBI:16452"/>
        <dbReference type="ChEBI" id="CHEBI:16810"/>
        <dbReference type="ChEBI" id="CHEBI:29985"/>
        <dbReference type="ChEBI" id="CHEBI:29991"/>
        <dbReference type="EC" id="2.6.1.1"/>
    </reaction>
</comment>
<comment type="subunit">
    <text evidence="3">Homodimer.</text>
</comment>
<dbReference type="InterPro" id="IPR004839">
    <property type="entry name" value="Aminotransferase_I/II_large"/>
</dbReference>
<keyword evidence="5 8" id="KW-0808">Transferase</keyword>
<dbReference type="GO" id="GO:0006520">
    <property type="term" value="P:amino acid metabolic process"/>
    <property type="evidence" value="ECO:0007669"/>
    <property type="project" value="InterPro"/>
</dbReference>
<dbReference type="Gene3D" id="3.40.640.10">
    <property type="entry name" value="Type I PLP-dependent aspartate aminotransferase-like (Major domain)"/>
    <property type="match status" value="1"/>
</dbReference>
<reference evidence="10 11" key="1">
    <citation type="submission" date="2017-11" db="EMBL/GenBank/DDBJ databases">
        <title>Complete genome sequence of Sphingomonas sp. Strain Cra20, a psychrotolerant potential plant growth promoting rhizobacteria.</title>
        <authorList>
            <person name="Luo Y."/>
        </authorList>
    </citation>
    <scope>NUCLEOTIDE SEQUENCE [LARGE SCALE GENOMIC DNA]</scope>
    <source>
        <strain evidence="10 11">Cra20</strain>
    </source>
</reference>
<dbReference type="PANTHER" id="PTHR46383:SF1">
    <property type="entry name" value="ASPARTATE AMINOTRANSFERASE"/>
    <property type="match status" value="1"/>
</dbReference>
<keyword evidence="6" id="KW-0663">Pyridoxal phosphate</keyword>
<organism evidence="10 11">
    <name type="scientific">Sphingomonas psychrotolerans</name>
    <dbReference type="NCBI Taxonomy" id="1327635"/>
    <lineage>
        <taxon>Bacteria</taxon>
        <taxon>Pseudomonadati</taxon>
        <taxon>Pseudomonadota</taxon>
        <taxon>Alphaproteobacteria</taxon>
        <taxon>Sphingomonadales</taxon>
        <taxon>Sphingomonadaceae</taxon>
        <taxon>Sphingomonas</taxon>
    </lineage>
</organism>
<gene>
    <name evidence="10" type="ORF">CVN68_14790</name>
</gene>
<evidence type="ECO:0000313" key="10">
    <source>
        <dbReference type="EMBL" id="ATY33075.1"/>
    </source>
</evidence>
<dbReference type="GO" id="GO:0004069">
    <property type="term" value="F:L-aspartate:2-oxoglutarate aminotransferase activity"/>
    <property type="evidence" value="ECO:0007669"/>
    <property type="project" value="UniProtKB-EC"/>
</dbReference>
<dbReference type="CDD" id="cd00609">
    <property type="entry name" value="AAT_like"/>
    <property type="match status" value="1"/>
</dbReference>
<dbReference type="OrthoDB" id="9763453at2"/>
<dbReference type="InterPro" id="IPR050596">
    <property type="entry name" value="AspAT/PAT-like"/>
</dbReference>
<dbReference type="Pfam" id="PF00155">
    <property type="entry name" value="Aminotran_1_2"/>
    <property type="match status" value="1"/>
</dbReference>
<feature type="domain" description="Aminotransferase class I/classII large" evidence="9">
    <location>
        <begin position="31"/>
        <end position="391"/>
    </location>
</feature>
<dbReference type="InterPro" id="IPR004838">
    <property type="entry name" value="NHTrfase_class1_PyrdxlP-BS"/>
</dbReference>
<dbReference type="KEGG" id="sphc:CVN68_14790"/>
<dbReference type="RefSeq" id="WP_100282880.1">
    <property type="nucleotide sequence ID" value="NZ_CP024923.1"/>
</dbReference>
<dbReference type="FunFam" id="3.40.640.10:FF:000033">
    <property type="entry name" value="Aspartate aminotransferase"/>
    <property type="match status" value="1"/>
</dbReference>
<dbReference type="InterPro" id="IPR015421">
    <property type="entry name" value="PyrdxlP-dep_Trfase_major"/>
</dbReference>
<dbReference type="AlphaFoldDB" id="A0A2K8MGR4"/>